<feature type="transmembrane region" description="Helical" evidence="1">
    <location>
        <begin position="12"/>
        <end position="32"/>
    </location>
</feature>
<dbReference type="RefSeq" id="WP_090043135.1">
    <property type="nucleotide sequence ID" value="NZ_FOKI01000058.1"/>
</dbReference>
<keyword evidence="1" id="KW-0812">Transmembrane</keyword>
<keyword evidence="1" id="KW-0472">Membrane</keyword>
<name>A0A1I1B717_9CLOT</name>
<evidence type="ECO:0000256" key="1">
    <source>
        <dbReference type="SAM" id="Phobius"/>
    </source>
</evidence>
<feature type="transmembrane region" description="Helical" evidence="1">
    <location>
        <begin position="38"/>
        <end position="57"/>
    </location>
</feature>
<reference evidence="2 3" key="1">
    <citation type="submission" date="2016-10" db="EMBL/GenBank/DDBJ databases">
        <authorList>
            <person name="de Groot N.N."/>
        </authorList>
    </citation>
    <scope>NUCLEOTIDE SEQUENCE [LARGE SCALE GENOMIC DNA]</scope>
    <source>
        <strain evidence="2 3">DSM 12271</strain>
    </source>
</reference>
<dbReference type="EMBL" id="FOKI01000058">
    <property type="protein sequence ID" value="SFB44333.1"/>
    <property type="molecule type" value="Genomic_DNA"/>
</dbReference>
<feature type="transmembrane region" description="Helical" evidence="1">
    <location>
        <begin position="69"/>
        <end position="87"/>
    </location>
</feature>
<gene>
    <name evidence="2" type="ORF">SAMN04488528_10587</name>
</gene>
<protein>
    <submittedName>
        <fullName evidence="2">Uncharacterized protein</fullName>
    </submittedName>
</protein>
<keyword evidence="1" id="KW-1133">Transmembrane helix</keyword>
<dbReference type="AlphaFoldDB" id="A0A1I1B717"/>
<keyword evidence="3" id="KW-1185">Reference proteome</keyword>
<dbReference type="Proteomes" id="UP000198619">
    <property type="component" value="Unassembled WGS sequence"/>
</dbReference>
<evidence type="ECO:0000313" key="2">
    <source>
        <dbReference type="EMBL" id="SFB44333.1"/>
    </source>
</evidence>
<organism evidence="2 3">
    <name type="scientific">Clostridium frigidicarnis</name>
    <dbReference type="NCBI Taxonomy" id="84698"/>
    <lineage>
        <taxon>Bacteria</taxon>
        <taxon>Bacillati</taxon>
        <taxon>Bacillota</taxon>
        <taxon>Clostridia</taxon>
        <taxon>Eubacteriales</taxon>
        <taxon>Clostridiaceae</taxon>
        <taxon>Clostridium</taxon>
    </lineage>
</organism>
<proteinExistence type="predicted"/>
<evidence type="ECO:0000313" key="3">
    <source>
        <dbReference type="Proteomes" id="UP000198619"/>
    </source>
</evidence>
<sequence length="190" mass="22444">MLIDKLKIIKYISIVSMFFEAIILIIILYPIQLTIKDIFIFETLILLPFVLFYTAFYNVKTSSIFIKRLFYFFLIIVFINTLANLYIGSKCIYTKKNWENNLENRALMWVDTKNKINFKNISKNDLKNIFGESNLDYSQAEPLWKANLNKSNEIICYRLINNIGIHSFIQNIAFELKDGKVVNYTDVLFD</sequence>
<accession>A0A1I1B717</accession>